<gene>
    <name evidence="2" type="primary">tmcAL</name>
    <name evidence="3" type="ORF">IAB28_02670</name>
</gene>
<evidence type="ECO:0000313" key="3">
    <source>
        <dbReference type="EMBL" id="HIR04855.1"/>
    </source>
</evidence>
<keyword evidence="2" id="KW-0963">Cytoplasm</keyword>
<dbReference type="EMBL" id="DVGC01000012">
    <property type="protein sequence ID" value="HIR04855.1"/>
    <property type="molecule type" value="Genomic_DNA"/>
</dbReference>
<dbReference type="GO" id="GO:0000049">
    <property type="term" value="F:tRNA binding"/>
    <property type="evidence" value="ECO:0007669"/>
    <property type="project" value="UniProtKB-KW"/>
</dbReference>
<proteinExistence type="inferred from homology"/>
<keyword evidence="2" id="KW-0067">ATP-binding</keyword>
<comment type="caution">
    <text evidence="2">Lacks conserved residue(s) required for the propagation of feature annotation.</text>
</comment>
<keyword evidence="2" id="KW-0820">tRNA-binding</keyword>
<evidence type="ECO:0000256" key="2">
    <source>
        <dbReference type="HAMAP-Rule" id="MF_01539"/>
    </source>
</evidence>
<dbReference type="PANTHER" id="PTHR37825">
    <property type="entry name" value="TRNA(MET) CYTIDINE ACETATE LIGASE"/>
    <property type="match status" value="1"/>
</dbReference>
<protein>
    <recommendedName>
        <fullName evidence="2">tRNA(Met) cytidine acetate ligase</fullName>
        <ecNumber evidence="2">6.3.4.-</ecNumber>
    </recommendedName>
</protein>
<reference evidence="3" key="1">
    <citation type="submission" date="2020-10" db="EMBL/GenBank/DDBJ databases">
        <authorList>
            <person name="Gilroy R."/>
        </authorList>
    </citation>
    <scope>NUCLEOTIDE SEQUENCE</scope>
    <source>
        <strain evidence="3">CHK180-2868</strain>
    </source>
</reference>
<keyword evidence="1 2" id="KW-0819">tRNA processing</keyword>
<dbReference type="InterPro" id="IPR008513">
    <property type="entry name" value="tRNA(Met)_cyd_acetate_ligase"/>
</dbReference>
<dbReference type="GO" id="GO:0005737">
    <property type="term" value="C:cytoplasm"/>
    <property type="evidence" value="ECO:0007669"/>
    <property type="project" value="UniProtKB-SubCell"/>
</dbReference>
<dbReference type="EC" id="6.3.4.-" evidence="2"/>
<feature type="binding site" evidence="2">
    <location>
        <begin position="7"/>
        <end position="20"/>
    </location>
    <ligand>
        <name>ATP</name>
        <dbReference type="ChEBI" id="CHEBI:30616"/>
    </ligand>
</feature>
<comment type="function">
    <text evidence="2">Catalyzes the formation of N(4)-acetylcytidine (ac(4)C) at the wobble position of elongator tRNA(Met), using acetate and ATP as substrates. First activates an acetate ion to form acetyladenylate (Ac-AMP) and then transfers the acetyl group to tRNA to form ac(4)C34.</text>
</comment>
<evidence type="ECO:0000313" key="4">
    <source>
        <dbReference type="Proteomes" id="UP000824250"/>
    </source>
</evidence>
<dbReference type="InterPro" id="IPR014729">
    <property type="entry name" value="Rossmann-like_a/b/a_fold"/>
</dbReference>
<sequence>MKSTGIIAEFNPFHNGHLYHMEQSRERTGSDYLIIIISGDFTQRGLPAVYRKYMRVRSALLSGADLVLEMPVFGSVAPAADFADCGVSMLTASGAADVLSFGSECGSLQALEHQAALLSSETESQSQAVKAALRSGMSWPKARAMAYESLGGISGLPNDILGIEYLRALKKYSSSMTALTVSRTDPGYHSAQRNGSFASAYAIRRAIAADDQEFLQAVLPPSHFTSLKEDPCPAVSADDFSLLYHHRLLTITKEDLAQTASMPADLANKLDGERLTFGRTTELIGRVKDRQYTYTRVSRCLTNAMLGITKEDQEFFKELNSAPWLRILGFRKSASPLLSKMKKQSSVPIITKTADARNLLSKTSLRLFEKHLQASEVYRLICEAKTGQSMKNEYTRSPIIL</sequence>
<keyword evidence="2" id="KW-0436">Ligase</keyword>
<comment type="catalytic activity">
    <reaction evidence="2">
        <text>cytidine(34) in elongator tRNA(Met) + acetate + ATP = N(4)-acetylcytidine(34) in elongator tRNA(Met) + AMP + diphosphate</text>
        <dbReference type="Rhea" id="RHEA:58144"/>
        <dbReference type="Rhea" id="RHEA-COMP:10693"/>
        <dbReference type="Rhea" id="RHEA-COMP:10694"/>
        <dbReference type="ChEBI" id="CHEBI:30089"/>
        <dbReference type="ChEBI" id="CHEBI:30616"/>
        <dbReference type="ChEBI" id="CHEBI:33019"/>
        <dbReference type="ChEBI" id="CHEBI:74900"/>
        <dbReference type="ChEBI" id="CHEBI:82748"/>
        <dbReference type="ChEBI" id="CHEBI:456215"/>
    </reaction>
</comment>
<comment type="subcellular location">
    <subcellularLocation>
        <location evidence="2">Cytoplasm</location>
    </subcellularLocation>
</comment>
<feature type="binding site" evidence="2">
    <location>
        <position position="102"/>
    </location>
    <ligand>
        <name>ATP</name>
        <dbReference type="ChEBI" id="CHEBI:30616"/>
    </ligand>
</feature>
<feature type="binding site" evidence="2">
    <location>
        <position position="183"/>
    </location>
    <ligand>
        <name>ATP</name>
        <dbReference type="ChEBI" id="CHEBI:30616"/>
    </ligand>
</feature>
<comment type="similarity">
    <text evidence="2">Belongs to the TmcAL family.</text>
</comment>
<dbReference type="Proteomes" id="UP000824250">
    <property type="component" value="Unassembled WGS sequence"/>
</dbReference>
<dbReference type="SUPFAM" id="SSF52374">
    <property type="entry name" value="Nucleotidylyl transferase"/>
    <property type="match status" value="1"/>
</dbReference>
<accession>A0A9D1A4I4</accession>
<name>A0A9D1A4I4_9FIRM</name>
<keyword evidence="2" id="KW-0547">Nucleotide-binding</keyword>
<organism evidence="3 4">
    <name type="scientific">Candidatus Copromonas faecavium</name>
    <name type="common">nom. illeg.</name>
    <dbReference type="NCBI Taxonomy" id="2840740"/>
    <lineage>
        <taxon>Bacteria</taxon>
        <taxon>Bacillati</taxon>
        <taxon>Bacillota</taxon>
        <taxon>Clostridia</taxon>
        <taxon>Lachnospirales</taxon>
        <taxon>Lachnospiraceae</taxon>
        <taxon>Candidatus Copromonas (nom. illeg.)</taxon>
    </lineage>
</organism>
<keyword evidence="2" id="KW-0694">RNA-binding</keyword>
<dbReference type="GO" id="GO:0016879">
    <property type="term" value="F:ligase activity, forming carbon-nitrogen bonds"/>
    <property type="evidence" value="ECO:0007669"/>
    <property type="project" value="UniProtKB-UniRule"/>
</dbReference>
<dbReference type="PANTHER" id="PTHR37825:SF1">
    <property type="entry name" value="TRNA(MET) CYTIDINE ACETATE LIGASE"/>
    <property type="match status" value="1"/>
</dbReference>
<dbReference type="AlphaFoldDB" id="A0A9D1A4I4"/>
<evidence type="ECO:0000256" key="1">
    <source>
        <dbReference type="ARBA" id="ARBA00022694"/>
    </source>
</evidence>
<feature type="binding site" evidence="2">
    <location>
        <position position="158"/>
    </location>
    <ligand>
        <name>ATP</name>
        <dbReference type="ChEBI" id="CHEBI:30616"/>
    </ligand>
</feature>
<reference evidence="3" key="2">
    <citation type="journal article" date="2021" name="PeerJ">
        <title>Extensive microbial diversity within the chicken gut microbiome revealed by metagenomics and culture.</title>
        <authorList>
            <person name="Gilroy R."/>
            <person name="Ravi A."/>
            <person name="Getino M."/>
            <person name="Pursley I."/>
            <person name="Horton D.L."/>
            <person name="Alikhan N.F."/>
            <person name="Baker D."/>
            <person name="Gharbi K."/>
            <person name="Hall N."/>
            <person name="Watson M."/>
            <person name="Adriaenssens E.M."/>
            <person name="Foster-Nyarko E."/>
            <person name="Jarju S."/>
            <person name="Secka A."/>
            <person name="Antonio M."/>
            <person name="Oren A."/>
            <person name="Chaudhuri R.R."/>
            <person name="La Ragione R."/>
            <person name="Hildebrand F."/>
            <person name="Pallen M.J."/>
        </authorList>
    </citation>
    <scope>NUCLEOTIDE SEQUENCE</scope>
    <source>
        <strain evidence="3">CHK180-2868</strain>
    </source>
</reference>
<comment type="caution">
    <text evidence="3">The sequence shown here is derived from an EMBL/GenBank/DDBJ whole genome shotgun (WGS) entry which is preliminary data.</text>
</comment>
<dbReference type="HAMAP" id="MF_01539">
    <property type="entry name" value="TmcAL"/>
    <property type="match status" value="1"/>
</dbReference>
<dbReference type="Pfam" id="PF05636">
    <property type="entry name" value="HIGH_NTase1"/>
    <property type="match status" value="1"/>
</dbReference>
<dbReference type="GO" id="GO:0005524">
    <property type="term" value="F:ATP binding"/>
    <property type="evidence" value="ECO:0007669"/>
    <property type="project" value="UniProtKB-KW"/>
</dbReference>
<dbReference type="GO" id="GO:0006400">
    <property type="term" value="P:tRNA modification"/>
    <property type="evidence" value="ECO:0007669"/>
    <property type="project" value="UniProtKB-UniRule"/>
</dbReference>
<dbReference type="Gene3D" id="3.40.50.620">
    <property type="entry name" value="HUPs"/>
    <property type="match status" value="1"/>
</dbReference>